<accession>A0A6J6BUB2</accession>
<dbReference type="EMBL" id="CAEZST010000004">
    <property type="protein sequence ID" value="CAB4542711.1"/>
    <property type="molecule type" value="Genomic_DNA"/>
</dbReference>
<proteinExistence type="predicted"/>
<protein>
    <submittedName>
        <fullName evidence="1">Unannotated protein</fullName>
    </submittedName>
</protein>
<name>A0A6J6BUB2_9ZZZZ</name>
<dbReference type="AlphaFoldDB" id="A0A6J6BUB2"/>
<sequence length="514" mass="55929">MSEVQRTIVCLTLLSLLVPTIAVAEDQYRFPSGQTVTGSVDTDFASGWRKIGIYEYSRATASTSGIWALRQVGNQPNWQLCETHNTGFCAEGSGYLTTGASILPPCQTETQTNCIESVSVGTKEQMFETTLNRQIPGFTFAGDPAKGVPQGSTVSIWKSSEFPHSGGDEYSVFSSLDWSSLNGKSQINDFHLNIAATVERSNPMVGTSTPMANGAERGANGGSAECFYTSDQTCAYHQVFSPNTRIRASIRLTNELSGWLYGRLKDPVVSVSKFNSDSDLVVIEAEPVSVPKLQTTWNQNEIPGLVDPVWHGNFGGGSYMTLANTRDAFRFISALRTVAKDTASGQRQYWGIQSSKWASQVGQRCFSKNQGLVGLVTTNSMAYQGGVPTFRNGFLNYEVAGMHYLPNGEKALGTYDLTMRSDVARCIYGFSRAPISATVTVTGSGDSSVATTVVGERNGWLKLAAYGFTFSQKTVQVRLTQKRTTLICVSLTNPAKLKRVTAISPKCPNNFRRR</sequence>
<organism evidence="1">
    <name type="scientific">freshwater metagenome</name>
    <dbReference type="NCBI Taxonomy" id="449393"/>
    <lineage>
        <taxon>unclassified sequences</taxon>
        <taxon>metagenomes</taxon>
        <taxon>ecological metagenomes</taxon>
    </lineage>
</organism>
<evidence type="ECO:0000313" key="1">
    <source>
        <dbReference type="EMBL" id="CAB4542711.1"/>
    </source>
</evidence>
<gene>
    <name evidence="1" type="ORF">UFOPK1503_00369</name>
</gene>
<reference evidence="1" key="1">
    <citation type="submission" date="2020-05" db="EMBL/GenBank/DDBJ databases">
        <authorList>
            <person name="Chiriac C."/>
            <person name="Salcher M."/>
            <person name="Ghai R."/>
            <person name="Kavagutti S V."/>
        </authorList>
    </citation>
    <scope>NUCLEOTIDE SEQUENCE</scope>
</reference>